<dbReference type="EMBL" id="JBIRUI010000006">
    <property type="protein sequence ID" value="MFI1714983.1"/>
    <property type="molecule type" value="Genomic_DNA"/>
</dbReference>
<dbReference type="Proteomes" id="UP001611339">
    <property type="component" value="Unassembled WGS sequence"/>
</dbReference>
<sequence>MVFTGLTLLGAVLFGGRRRRFDVTVLTLGATQFALHLVFHRMTMPSADGSGHGAMAAGHHHGTGMTMPADMAMPADMGAAGPGHAMNAPMTSAHALATLGTALCVIYGERILRRLAALLLPRLPLLAPAGSCPAPPEGRPPAPFTAGHVRLGVLLTRCRPRRGPPPVIPA</sequence>
<gene>
    <name evidence="1" type="ORF">ACH407_15620</name>
</gene>
<keyword evidence="2" id="KW-1185">Reference proteome</keyword>
<reference evidence="1 2" key="1">
    <citation type="submission" date="2024-10" db="EMBL/GenBank/DDBJ databases">
        <title>The Natural Products Discovery Center: Release of the First 8490 Sequenced Strains for Exploring Actinobacteria Biosynthetic Diversity.</title>
        <authorList>
            <person name="Kalkreuter E."/>
            <person name="Kautsar S.A."/>
            <person name="Yang D."/>
            <person name="Bader C.D."/>
            <person name="Teijaro C.N."/>
            <person name="Fluegel L."/>
            <person name="Davis C.M."/>
            <person name="Simpson J.R."/>
            <person name="Lauterbach L."/>
            <person name="Steele A.D."/>
            <person name="Gui C."/>
            <person name="Meng S."/>
            <person name="Li G."/>
            <person name="Viehrig K."/>
            <person name="Ye F."/>
            <person name="Su P."/>
            <person name="Kiefer A.F."/>
            <person name="Nichols A."/>
            <person name="Cepeda A.J."/>
            <person name="Yan W."/>
            <person name="Fan B."/>
            <person name="Jiang Y."/>
            <person name="Adhikari A."/>
            <person name="Zheng C.-J."/>
            <person name="Schuster L."/>
            <person name="Cowan T.M."/>
            <person name="Smanski M.J."/>
            <person name="Chevrette M.G."/>
            <person name="De Carvalho L.P.S."/>
            <person name="Shen B."/>
        </authorList>
    </citation>
    <scope>NUCLEOTIDE SEQUENCE [LARGE SCALE GENOMIC DNA]</scope>
    <source>
        <strain evidence="1 2">NPDC020602</strain>
    </source>
</reference>
<comment type="caution">
    <text evidence="1">The sequence shown here is derived from an EMBL/GenBank/DDBJ whole genome shotgun (WGS) entry which is preliminary data.</text>
</comment>
<evidence type="ECO:0000313" key="2">
    <source>
        <dbReference type="Proteomes" id="UP001611339"/>
    </source>
</evidence>
<accession>A0ABW7U5X0</accession>
<evidence type="ECO:0000313" key="1">
    <source>
        <dbReference type="EMBL" id="MFI1714983.1"/>
    </source>
</evidence>
<dbReference type="RefSeq" id="WP_398709612.1">
    <property type="nucleotide sequence ID" value="NZ_JBIRUI010000006.1"/>
</dbReference>
<proteinExistence type="predicted"/>
<evidence type="ECO:0008006" key="3">
    <source>
        <dbReference type="Google" id="ProtNLM"/>
    </source>
</evidence>
<organism evidence="1 2">
    <name type="scientific">Streptomyces litmocidini</name>
    <dbReference type="NCBI Taxonomy" id="67318"/>
    <lineage>
        <taxon>Bacteria</taxon>
        <taxon>Bacillati</taxon>
        <taxon>Actinomycetota</taxon>
        <taxon>Actinomycetes</taxon>
        <taxon>Kitasatosporales</taxon>
        <taxon>Streptomycetaceae</taxon>
        <taxon>Streptomyces</taxon>
    </lineage>
</organism>
<protein>
    <recommendedName>
        <fullName evidence="3">DUF5134 domain-containing protein</fullName>
    </recommendedName>
</protein>
<name>A0ABW7U5X0_9ACTN</name>